<dbReference type="OrthoDB" id="2157358at2759"/>
<name>A0A1Y2CT07_9FUNG</name>
<dbReference type="Proteomes" id="UP000193920">
    <property type="component" value="Unassembled WGS sequence"/>
</dbReference>
<comment type="caution">
    <text evidence="5">The sequence shown here is derived from an EMBL/GenBank/DDBJ whole genome shotgun (WGS) entry which is preliminary data.</text>
</comment>
<keyword evidence="4" id="KW-1133">Transmembrane helix</keyword>
<proteinExistence type="inferred from homology"/>
<reference evidence="5 6" key="1">
    <citation type="submission" date="2016-08" db="EMBL/GenBank/DDBJ databases">
        <title>A Parts List for Fungal Cellulosomes Revealed by Comparative Genomics.</title>
        <authorList>
            <consortium name="DOE Joint Genome Institute"/>
            <person name="Haitjema C.H."/>
            <person name="Gilmore S.P."/>
            <person name="Henske J.K."/>
            <person name="Solomon K.V."/>
            <person name="De Groot R."/>
            <person name="Kuo A."/>
            <person name="Mondo S.J."/>
            <person name="Salamov A.A."/>
            <person name="Labutti K."/>
            <person name="Zhao Z."/>
            <person name="Chiniquy J."/>
            <person name="Barry K."/>
            <person name="Brewer H.M."/>
            <person name="Purvine S.O."/>
            <person name="Wright A.T."/>
            <person name="Boxma B."/>
            <person name="Van Alen T."/>
            <person name="Hackstein J.H."/>
            <person name="Baker S.E."/>
            <person name="Grigoriev I.V."/>
            <person name="O'Malley M.A."/>
        </authorList>
    </citation>
    <scope>NUCLEOTIDE SEQUENCE [LARGE SCALE GENOMIC DNA]</scope>
    <source>
        <strain evidence="5 6">G1</strain>
    </source>
</reference>
<keyword evidence="4" id="KW-0472">Membrane</keyword>
<dbReference type="PANTHER" id="PTHR30061:SF50">
    <property type="entry name" value="MALTOSE_MALTODEXTRIN-BINDING PERIPLASMIC PROTEIN"/>
    <property type="match status" value="1"/>
</dbReference>
<keyword evidence="6" id="KW-1185">Reference proteome</keyword>
<keyword evidence="4" id="KW-0812">Transmembrane</keyword>
<protein>
    <submittedName>
        <fullName evidence="5">Periplasmic binding protein-like II</fullName>
    </submittedName>
</protein>
<evidence type="ECO:0000256" key="3">
    <source>
        <dbReference type="ARBA" id="ARBA00022729"/>
    </source>
</evidence>
<evidence type="ECO:0000313" key="6">
    <source>
        <dbReference type="Proteomes" id="UP000193920"/>
    </source>
</evidence>
<dbReference type="Gene3D" id="3.40.190.10">
    <property type="entry name" value="Periplasmic binding protein-like II"/>
    <property type="match status" value="2"/>
</dbReference>
<dbReference type="PANTHER" id="PTHR30061">
    <property type="entry name" value="MALTOSE-BINDING PERIPLASMIC PROTEIN"/>
    <property type="match status" value="1"/>
</dbReference>
<dbReference type="InterPro" id="IPR006059">
    <property type="entry name" value="SBP"/>
</dbReference>
<evidence type="ECO:0000256" key="1">
    <source>
        <dbReference type="ARBA" id="ARBA00008520"/>
    </source>
</evidence>
<accession>A0A1Y2CT07</accession>
<evidence type="ECO:0000256" key="2">
    <source>
        <dbReference type="ARBA" id="ARBA00022448"/>
    </source>
</evidence>
<dbReference type="STRING" id="1754190.A0A1Y2CT07"/>
<dbReference type="EMBL" id="MCOG01000098">
    <property type="protein sequence ID" value="ORY50159.1"/>
    <property type="molecule type" value="Genomic_DNA"/>
</dbReference>
<keyword evidence="2" id="KW-0813">Transport</keyword>
<dbReference type="GO" id="GO:0042956">
    <property type="term" value="P:maltodextrin transmembrane transport"/>
    <property type="evidence" value="ECO:0007669"/>
    <property type="project" value="TreeGrafter"/>
</dbReference>
<feature type="transmembrane region" description="Helical" evidence="4">
    <location>
        <begin position="388"/>
        <end position="410"/>
    </location>
</feature>
<sequence length="413" mass="47827">MELLNEWAKKEFQEREENIKFEISIDDTTDIIKEKINSLLYLKSSEYDIVMLDIVWTNQYKDHLLNLQLYIDSDTVDLYRPTIISSCQIDNRLIALPIFTDYGIMLYRKDLLNKYERNVPETWDELEETSLYIMKKEQEAGNTNLCGFIGQYYAGEGATCNYMEWIYSYRESFNSECGYFKNNDAIDSLNKMVSFVDKKIITDESIHFDEYSSLNYWLDGKTIFMRNWPSSIQSTSIAFENSKMEFGVTILPGRIKGISASALGGWNLAVSKYSSYPEISAKAVEYLTSEKLQKLRATLFNLLPTMEHLYEDEEVCKVIDCVLFKNVQGVLRPSDHSNYNQYSEAIYDNYRKALIKEIDASHAIQIIVSIAESKLTSVLETLIHIETYLSLGIVSVILVLIIFCGIYYTLIEK</sequence>
<dbReference type="AlphaFoldDB" id="A0A1Y2CT07"/>
<dbReference type="GO" id="GO:1901982">
    <property type="term" value="F:maltose binding"/>
    <property type="evidence" value="ECO:0007669"/>
    <property type="project" value="TreeGrafter"/>
</dbReference>
<dbReference type="SUPFAM" id="SSF53850">
    <property type="entry name" value="Periplasmic binding protein-like II"/>
    <property type="match status" value="1"/>
</dbReference>
<evidence type="ECO:0000313" key="5">
    <source>
        <dbReference type="EMBL" id="ORY50159.1"/>
    </source>
</evidence>
<gene>
    <name evidence="5" type="ORF">LY90DRAFT_670791</name>
</gene>
<keyword evidence="3" id="KW-0732">Signal</keyword>
<evidence type="ECO:0000256" key="4">
    <source>
        <dbReference type="SAM" id="Phobius"/>
    </source>
</evidence>
<dbReference type="GO" id="GO:0015768">
    <property type="term" value="P:maltose transport"/>
    <property type="evidence" value="ECO:0007669"/>
    <property type="project" value="TreeGrafter"/>
</dbReference>
<dbReference type="Pfam" id="PF01547">
    <property type="entry name" value="SBP_bac_1"/>
    <property type="match status" value="1"/>
</dbReference>
<organism evidence="5 6">
    <name type="scientific">Neocallimastix californiae</name>
    <dbReference type="NCBI Taxonomy" id="1754190"/>
    <lineage>
        <taxon>Eukaryota</taxon>
        <taxon>Fungi</taxon>
        <taxon>Fungi incertae sedis</taxon>
        <taxon>Chytridiomycota</taxon>
        <taxon>Chytridiomycota incertae sedis</taxon>
        <taxon>Neocallimastigomycetes</taxon>
        <taxon>Neocallimastigales</taxon>
        <taxon>Neocallimastigaceae</taxon>
        <taxon>Neocallimastix</taxon>
    </lineage>
</organism>
<comment type="similarity">
    <text evidence="1">Belongs to the bacterial solute-binding protein 1 family.</text>
</comment>